<dbReference type="EMBL" id="JBJXBP010000007">
    <property type="protein sequence ID" value="KAL3818295.1"/>
    <property type="molecule type" value="Genomic_DNA"/>
</dbReference>
<keyword evidence="7" id="KW-1185">Reference proteome</keyword>
<protein>
    <submittedName>
        <fullName evidence="6">Uncharacterized protein</fullName>
    </submittedName>
</protein>
<name>A0ABD3S1D2_9LAMI</name>
<keyword evidence="4" id="KW-1133">Transmembrane helix</keyword>
<evidence type="ECO:0000256" key="4">
    <source>
        <dbReference type="ARBA" id="ARBA00022989"/>
    </source>
</evidence>
<evidence type="ECO:0000256" key="1">
    <source>
        <dbReference type="ARBA" id="ARBA00004651"/>
    </source>
</evidence>
<comment type="caution">
    <text evidence="6">The sequence shown here is derived from an EMBL/GenBank/DDBJ whole genome shotgun (WGS) entry which is preliminary data.</text>
</comment>
<organism evidence="6 7">
    <name type="scientific">Penstemon smallii</name>
    <dbReference type="NCBI Taxonomy" id="265156"/>
    <lineage>
        <taxon>Eukaryota</taxon>
        <taxon>Viridiplantae</taxon>
        <taxon>Streptophyta</taxon>
        <taxon>Embryophyta</taxon>
        <taxon>Tracheophyta</taxon>
        <taxon>Spermatophyta</taxon>
        <taxon>Magnoliopsida</taxon>
        <taxon>eudicotyledons</taxon>
        <taxon>Gunneridae</taxon>
        <taxon>Pentapetalae</taxon>
        <taxon>asterids</taxon>
        <taxon>lamiids</taxon>
        <taxon>Lamiales</taxon>
        <taxon>Plantaginaceae</taxon>
        <taxon>Cheloneae</taxon>
        <taxon>Penstemon</taxon>
    </lineage>
</organism>
<keyword evidence="3" id="KW-0812">Transmembrane</keyword>
<keyword evidence="5" id="KW-0472">Membrane</keyword>
<dbReference type="PANTHER" id="PTHR30509:SF9">
    <property type="entry name" value="MULTIDRUG RESISTANCE PROTEIN MDTO"/>
    <property type="match status" value="1"/>
</dbReference>
<sequence>MWRRCLSSAFRTAIACTIVGCATLYGPKFIKQQVTFTAFSYVTVVLIVTDATLGDTFHGCLSSYTHLVAYRTGSAYDHHHHGIGGGKCIRGGGAAGKHKLDHI</sequence>
<accession>A0ABD3S1D2</accession>
<evidence type="ECO:0000313" key="7">
    <source>
        <dbReference type="Proteomes" id="UP001634393"/>
    </source>
</evidence>
<evidence type="ECO:0000256" key="5">
    <source>
        <dbReference type="ARBA" id="ARBA00023136"/>
    </source>
</evidence>
<comment type="subcellular location">
    <subcellularLocation>
        <location evidence="1">Cell membrane</location>
        <topology evidence="1">Multi-pass membrane protein</topology>
    </subcellularLocation>
</comment>
<dbReference type="PANTHER" id="PTHR30509">
    <property type="entry name" value="P-HYDROXYBENZOIC ACID EFFLUX PUMP SUBUNIT-RELATED"/>
    <property type="match status" value="1"/>
</dbReference>
<reference evidence="6 7" key="1">
    <citation type="submission" date="2024-12" db="EMBL/GenBank/DDBJ databases">
        <title>The unique morphological basis and parallel evolutionary history of personate flowers in Penstemon.</title>
        <authorList>
            <person name="Depatie T.H."/>
            <person name="Wessinger C.A."/>
        </authorList>
    </citation>
    <scope>NUCLEOTIDE SEQUENCE [LARGE SCALE GENOMIC DNA]</scope>
    <source>
        <strain evidence="6">WTNN_2</strain>
        <tissue evidence="6">Leaf</tissue>
    </source>
</reference>
<dbReference type="AlphaFoldDB" id="A0ABD3S1D2"/>
<evidence type="ECO:0000256" key="3">
    <source>
        <dbReference type="ARBA" id="ARBA00022692"/>
    </source>
</evidence>
<dbReference type="GO" id="GO:0005886">
    <property type="term" value="C:plasma membrane"/>
    <property type="evidence" value="ECO:0007669"/>
    <property type="project" value="UniProtKB-SubCell"/>
</dbReference>
<dbReference type="Proteomes" id="UP001634393">
    <property type="component" value="Unassembled WGS sequence"/>
</dbReference>
<proteinExistence type="predicted"/>
<gene>
    <name evidence="6" type="ORF">ACJIZ3_004200</name>
</gene>
<keyword evidence="2" id="KW-1003">Cell membrane</keyword>
<evidence type="ECO:0000256" key="2">
    <source>
        <dbReference type="ARBA" id="ARBA00022475"/>
    </source>
</evidence>
<evidence type="ECO:0000313" key="6">
    <source>
        <dbReference type="EMBL" id="KAL3818295.1"/>
    </source>
</evidence>